<evidence type="ECO:0000313" key="2">
    <source>
        <dbReference type="EMBL" id="PWA83318.1"/>
    </source>
</evidence>
<feature type="domain" description="KARI N-terminal Rossmann" evidence="1">
    <location>
        <begin position="1"/>
        <end position="99"/>
    </location>
</feature>
<evidence type="ECO:0000259" key="1">
    <source>
        <dbReference type="PROSITE" id="PS51850"/>
    </source>
</evidence>
<dbReference type="InterPro" id="IPR013116">
    <property type="entry name" value="KARI_N"/>
</dbReference>
<dbReference type="PANTHER" id="PTHR21371">
    <property type="entry name" value="KETOL-ACID REDUCTOISOMERASE, MITOCHONDRIAL"/>
    <property type="match status" value="1"/>
</dbReference>
<dbReference type="PROSITE" id="PS51850">
    <property type="entry name" value="KARI_N"/>
    <property type="match status" value="1"/>
</dbReference>
<name>A0A2U1PC52_ARTAN</name>
<dbReference type="EMBL" id="PKPP01001363">
    <property type="protein sequence ID" value="PWA83318.1"/>
    <property type="molecule type" value="Genomic_DNA"/>
</dbReference>
<dbReference type="GO" id="GO:0009099">
    <property type="term" value="P:L-valine biosynthetic process"/>
    <property type="evidence" value="ECO:0007669"/>
    <property type="project" value="TreeGrafter"/>
</dbReference>
<reference evidence="2 3" key="1">
    <citation type="journal article" date="2018" name="Mol. Plant">
        <title>The genome of Artemisia annua provides insight into the evolution of Asteraceae family and artemisinin biosynthesis.</title>
        <authorList>
            <person name="Shen Q."/>
            <person name="Zhang L."/>
            <person name="Liao Z."/>
            <person name="Wang S."/>
            <person name="Yan T."/>
            <person name="Shi P."/>
            <person name="Liu M."/>
            <person name="Fu X."/>
            <person name="Pan Q."/>
            <person name="Wang Y."/>
            <person name="Lv Z."/>
            <person name="Lu X."/>
            <person name="Zhang F."/>
            <person name="Jiang W."/>
            <person name="Ma Y."/>
            <person name="Chen M."/>
            <person name="Hao X."/>
            <person name="Li L."/>
            <person name="Tang Y."/>
            <person name="Lv G."/>
            <person name="Zhou Y."/>
            <person name="Sun X."/>
            <person name="Brodelius P.E."/>
            <person name="Rose J.K.C."/>
            <person name="Tang K."/>
        </authorList>
    </citation>
    <scope>NUCLEOTIDE SEQUENCE [LARGE SCALE GENOMIC DNA]</scope>
    <source>
        <strain evidence="3">cv. Huhao1</strain>
        <tissue evidence="2">Leaf</tissue>
    </source>
</reference>
<dbReference type="GO" id="GO:0005739">
    <property type="term" value="C:mitochondrion"/>
    <property type="evidence" value="ECO:0007669"/>
    <property type="project" value="TreeGrafter"/>
</dbReference>
<dbReference type="AlphaFoldDB" id="A0A2U1PC52"/>
<protein>
    <recommendedName>
        <fullName evidence="1">KARI N-terminal Rossmann domain-containing protein</fullName>
    </recommendedName>
</protein>
<dbReference type="PANTHER" id="PTHR21371:SF1">
    <property type="entry name" value="KETOL-ACID REDUCTOISOMERASE, MITOCHONDRIAL"/>
    <property type="match status" value="1"/>
</dbReference>
<dbReference type="InterPro" id="IPR013023">
    <property type="entry name" value="KARI"/>
</dbReference>
<gene>
    <name evidence="2" type="ORF">CTI12_AA166870</name>
</gene>
<sequence length="99" mass="10823">MIWVARKDALIPLDMYIVPRKAYQQIFIFAFSLGPAQAQNLRDSLAEAKSDIVVKIGLRKGSASFAEAHAAGFIEDNRTIGDIYPTIAGSDLVLLLISD</sequence>
<dbReference type="GO" id="GO:0009097">
    <property type="term" value="P:isoleucine biosynthetic process"/>
    <property type="evidence" value="ECO:0007669"/>
    <property type="project" value="TreeGrafter"/>
</dbReference>
<dbReference type="GO" id="GO:0004455">
    <property type="term" value="F:ketol-acid reductoisomerase activity"/>
    <property type="evidence" value="ECO:0007669"/>
    <property type="project" value="TreeGrafter"/>
</dbReference>
<dbReference type="InterPro" id="IPR036291">
    <property type="entry name" value="NAD(P)-bd_dom_sf"/>
</dbReference>
<dbReference type="GO" id="GO:0009507">
    <property type="term" value="C:chloroplast"/>
    <property type="evidence" value="ECO:0007669"/>
    <property type="project" value="TreeGrafter"/>
</dbReference>
<dbReference type="Pfam" id="PF07991">
    <property type="entry name" value="KARI_N"/>
    <property type="match status" value="1"/>
</dbReference>
<keyword evidence="3" id="KW-1185">Reference proteome</keyword>
<dbReference type="STRING" id="35608.A0A2U1PC52"/>
<comment type="caution">
    <text evidence="2">The sequence shown here is derived from an EMBL/GenBank/DDBJ whole genome shotgun (WGS) entry which is preliminary data.</text>
</comment>
<evidence type="ECO:0000313" key="3">
    <source>
        <dbReference type="Proteomes" id="UP000245207"/>
    </source>
</evidence>
<organism evidence="2 3">
    <name type="scientific">Artemisia annua</name>
    <name type="common">Sweet wormwood</name>
    <dbReference type="NCBI Taxonomy" id="35608"/>
    <lineage>
        <taxon>Eukaryota</taxon>
        <taxon>Viridiplantae</taxon>
        <taxon>Streptophyta</taxon>
        <taxon>Embryophyta</taxon>
        <taxon>Tracheophyta</taxon>
        <taxon>Spermatophyta</taxon>
        <taxon>Magnoliopsida</taxon>
        <taxon>eudicotyledons</taxon>
        <taxon>Gunneridae</taxon>
        <taxon>Pentapetalae</taxon>
        <taxon>asterids</taxon>
        <taxon>campanulids</taxon>
        <taxon>Asterales</taxon>
        <taxon>Asteraceae</taxon>
        <taxon>Asteroideae</taxon>
        <taxon>Anthemideae</taxon>
        <taxon>Artemisiinae</taxon>
        <taxon>Artemisia</taxon>
    </lineage>
</organism>
<accession>A0A2U1PC52</accession>
<dbReference type="OrthoDB" id="1720121at2759"/>
<dbReference type="Gene3D" id="3.40.50.720">
    <property type="entry name" value="NAD(P)-binding Rossmann-like Domain"/>
    <property type="match status" value="1"/>
</dbReference>
<dbReference type="SUPFAM" id="SSF51735">
    <property type="entry name" value="NAD(P)-binding Rossmann-fold domains"/>
    <property type="match status" value="1"/>
</dbReference>
<proteinExistence type="predicted"/>
<dbReference type="Proteomes" id="UP000245207">
    <property type="component" value="Unassembled WGS sequence"/>
</dbReference>